<keyword evidence="2" id="KW-1185">Reference proteome</keyword>
<proteinExistence type="predicted"/>
<name>A0ABS1WMY4_9FLAO</name>
<protein>
    <submittedName>
        <fullName evidence="1">Uncharacterized protein</fullName>
    </submittedName>
</protein>
<comment type="caution">
    <text evidence="1">The sequence shown here is derived from an EMBL/GenBank/DDBJ whole genome shotgun (WGS) entry which is preliminary data.</text>
</comment>
<organism evidence="1 2">
    <name type="scientific">Olleya sediminilitoris</name>
    <dbReference type="NCBI Taxonomy" id="2795739"/>
    <lineage>
        <taxon>Bacteria</taxon>
        <taxon>Pseudomonadati</taxon>
        <taxon>Bacteroidota</taxon>
        <taxon>Flavobacteriia</taxon>
        <taxon>Flavobacteriales</taxon>
        <taxon>Flavobacteriaceae</taxon>
    </lineage>
</organism>
<evidence type="ECO:0000313" key="1">
    <source>
        <dbReference type="EMBL" id="MBL7560475.1"/>
    </source>
</evidence>
<sequence>MQISMFAQDKFDIVFGETFTLKNNTITNVGYQNEFITIELTDLIEEWWYDAPPEDKNRKYHSDIQYTLKITFDDIEKQFSFYRSEIKKDNLYTIKLDGYKTVIISDKYNNASGSITMKIIK</sequence>
<accession>A0ABS1WMY4</accession>
<dbReference type="RefSeq" id="WP_203000983.1">
    <property type="nucleotide sequence ID" value="NZ_JAEMEF010000010.1"/>
</dbReference>
<reference evidence="1 2" key="1">
    <citation type="submission" date="2020-12" db="EMBL/GenBank/DDBJ databases">
        <title>Olleya sediminilitoris sp. nov., isolated from a tidal flat.</title>
        <authorList>
            <person name="Park S."/>
            <person name="Yoon J.-H."/>
        </authorList>
    </citation>
    <scope>NUCLEOTIDE SEQUENCE [LARGE SCALE GENOMIC DNA]</scope>
    <source>
        <strain evidence="1 2">YSTF-M6</strain>
    </source>
</reference>
<gene>
    <name evidence="1" type="ORF">JAO71_11740</name>
</gene>
<evidence type="ECO:0000313" key="2">
    <source>
        <dbReference type="Proteomes" id="UP000605013"/>
    </source>
</evidence>
<dbReference type="EMBL" id="JAEMEF010000010">
    <property type="protein sequence ID" value="MBL7560475.1"/>
    <property type="molecule type" value="Genomic_DNA"/>
</dbReference>
<dbReference type="Proteomes" id="UP000605013">
    <property type="component" value="Unassembled WGS sequence"/>
</dbReference>